<gene>
    <name evidence="2" type="ORF">GCM10011611_11990</name>
</gene>
<name>A0A8J3E2F2_9PROT</name>
<dbReference type="AlphaFoldDB" id="A0A8J3E2F2"/>
<reference evidence="2" key="1">
    <citation type="journal article" date="2014" name="Int. J. Syst. Evol. Microbiol.">
        <title>Complete genome sequence of Corynebacterium casei LMG S-19264T (=DSM 44701T), isolated from a smear-ripened cheese.</title>
        <authorList>
            <consortium name="US DOE Joint Genome Institute (JGI-PGF)"/>
            <person name="Walter F."/>
            <person name="Albersmeier A."/>
            <person name="Kalinowski J."/>
            <person name="Ruckert C."/>
        </authorList>
    </citation>
    <scope>NUCLEOTIDE SEQUENCE</scope>
    <source>
        <strain evidence="2">CGMCC 1.15725</strain>
    </source>
</reference>
<accession>A0A8J3E2F2</accession>
<dbReference type="InterPro" id="IPR018968">
    <property type="entry name" value="Phasin"/>
</dbReference>
<dbReference type="NCBIfam" id="TIGR01841">
    <property type="entry name" value="phasin"/>
    <property type="match status" value="1"/>
</dbReference>
<dbReference type="RefSeq" id="WP_189043592.1">
    <property type="nucleotide sequence ID" value="NZ_BMJQ01000003.1"/>
</dbReference>
<feature type="domain" description="Phasin" evidence="1">
    <location>
        <begin position="27"/>
        <end position="125"/>
    </location>
</feature>
<dbReference type="InterPro" id="IPR010127">
    <property type="entry name" value="Phasin_subfam-1"/>
</dbReference>
<evidence type="ECO:0000313" key="2">
    <source>
        <dbReference type="EMBL" id="GGF08177.1"/>
    </source>
</evidence>
<protein>
    <submittedName>
        <fullName evidence="2">Phasin</fullName>
    </submittedName>
</protein>
<comment type="caution">
    <text evidence="2">The sequence shown here is derived from an EMBL/GenBank/DDBJ whole genome shotgun (WGS) entry which is preliminary data.</text>
</comment>
<dbReference type="Pfam" id="PF09361">
    <property type="entry name" value="Phasin_2"/>
    <property type="match status" value="1"/>
</dbReference>
<dbReference type="Proteomes" id="UP000646365">
    <property type="component" value="Unassembled WGS sequence"/>
</dbReference>
<evidence type="ECO:0000313" key="3">
    <source>
        <dbReference type="Proteomes" id="UP000646365"/>
    </source>
</evidence>
<evidence type="ECO:0000259" key="1">
    <source>
        <dbReference type="Pfam" id="PF09361"/>
    </source>
</evidence>
<proteinExistence type="predicted"/>
<reference evidence="2" key="2">
    <citation type="submission" date="2020-09" db="EMBL/GenBank/DDBJ databases">
        <authorList>
            <person name="Sun Q."/>
            <person name="Zhou Y."/>
        </authorList>
    </citation>
    <scope>NUCLEOTIDE SEQUENCE</scope>
    <source>
        <strain evidence="2">CGMCC 1.15725</strain>
    </source>
</reference>
<organism evidence="2 3">
    <name type="scientific">Aliidongia dinghuensis</name>
    <dbReference type="NCBI Taxonomy" id="1867774"/>
    <lineage>
        <taxon>Bacteria</taxon>
        <taxon>Pseudomonadati</taxon>
        <taxon>Pseudomonadota</taxon>
        <taxon>Alphaproteobacteria</taxon>
        <taxon>Rhodospirillales</taxon>
        <taxon>Dongiaceae</taxon>
        <taxon>Aliidongia</taxon>
    </lineage>
</organism>
<sequence>MAKLPNPFDTDVTKLMAEFKLPGVDMETVLATQRKNIEALTKANQLAIEGLQTVARRQAEILRAGFEEASSLARELFQNQSPEDRVAKQTEATKAALEKAFSNARELAEIVGKAQQEAFEVINKRLSEGLDEVRELVKKHSK</sequence>
<dbReference type="EMBL" id="BMJQ01000003">
    <property type="protein sequence ID" value="GGF08177.1"/>
    <property type="molecule type" value="Genomic_DNA"/>
</dbReference>
<keyword evidence="3" id="KW-1185">Reference proteome</keyword>